<dbReference type="Proteomes" id="UP001489719">
    <property type="component" value="Unassembled WGS sequence"/>
</dbReference>
<comment type="caution">
    <text evidence="1">The sequence shown here is derived from an EMBL/GenBank/DDBJ whole genome shotgun (WGS) entry which is preliminary data.</text>
</comment>
<gene>
    <name evidence="1" type="ORF">V1517DRAFT_333803</name>
</gene>
<name>A0ACC3TG07_9ASCO</name>
<reference evidence="2" key="1">
    <citation type="journal article" date="2024" name="Front. Bioeng. Biotechnol.">
        <title>Genome-scale model development and genomic sequencing of the oleaginous clade Lipomyces.</title>
        <authorList>
            <person name="Czajka J.J."/>
            <person name="Han Y."/>
            <person name="Kim J."/>
            <person name="Mondo S.J."/>
            <person name="Hofstad B.A."/>
            <person name="Robles A."/>
            <person name="Haridas S."/>
            <person name="Riley R."/>
            <person name="LaButti K."/>
            <person name="Pangilinan J."/>
            <person name="Andreopoulos W."/>
            <person name="Lipzen A."/>
            <person name="Yan J."/>
            <person name="Wang M."/>
            <person name="Ng V."/>
            <person name="Grigoriev I.V."/>
            <person name="Spatafora J.W."/>
            <person name="Magnuson J.K."/>
            <person name="Baker S.E."/>
            <person name="Pomraning K.R."/>
        </authorList>
    </citation>
    <scope>NUCLEOTIDE SEQUENCE [LARGE SCALE GENOMIC DNA]</scope>
    <source>
        <strain evidence="2">CBS 10300</strain>
    </source>
</reference>
<sequence>MPEVFCNMLHVYTIGTYTDGVGFSCMTYSTDVQQCDVCRATQTQLASHSPITIISAKDKSHLLQHPEGPYQELRG</sequence>
<organism evidence="1 2">
    <name type="scientific">Lipomyces orientalis</name>
    <dbReference type="NCBI Taxonomy" id="1233043"/>
    <lineage>
        <taxon>Eukaryota</taxon>
        <taxon>Fungi</taxon>
        <taxon>Dikarya</taxon>
        <taxon>Ascomycota</taxon>
        <taxon>Saccharomycotina</taxon>
        <taxon>Lipomycetes</taxon>
        <taxon>Lipomycetales</taxon>
        <taxon>Lipomycetaceae</taxon>
        <taxon>Lipomyces</taxon>
    </lineage>
</organism>
<evidence type="ECO:0000313" key="1">
    <source>
        <dbReference type="EMBL" id="KAK9319043.1"/>
    </source>
</evidence>
<evidence type="ECO:0000313" key="2">
    <source>
        <dbReference type="Proteomes" id="UP001489719"/>
    </source>
</evidence>
<keyword evidence="2" id="KW-1185">Reference proteome</keyword>
<dbReference type="EMBL" id="MU970238">
    <property type="protein sequence ID" value="KAK9319043.1"/>
    <property type="molecule type" value="Genomic_DNA"/>
</dbReference>
<protein>
    <submittedName>
        <fullName evidence="1">Uncharacterized protein</fullName>
    </submittedName>
</protein>
<accession>A0ACC3TG07</accession>
<proteinExistence type="predicted"/>